<keyword evidence="5" id="KW-1185">Reference proteome</keyword>
<proteinExistence type="inferred from homology"/>
<reference evidence="4 5" key="1">
    <citation type="submission" date="2021-02" db="EMBL/GenBank/DDBJ databases">
        <title>Variation within the Batrachochytrium salamandrivorans European outbreak.</title>
        <authorList>
            <person name="Kelly M."/>
            <person name="Pasmans F."/>
            <person name="Shea T.P."/>
            <person name="Munoz J.F."/>
            <person name="Carranza S."/>
            <person name="Cuomo C.A."/>
            <person name="Martel A."/>
        </authorList>
    </citation>
    <scope>NUCLEOTIDE SEQUENCE [LARGE SCALE GENOMIC DNA]</scope>
    <source>
        <strain evidence="4 5">AMFP18/2</strain>
    </source>
</reference>
<dbReference type="Gene3D" id="2.60.120.260">
    <property type="entry name" value="Galactose-binding domain-like"/>
    <property type="match status" value="2"/>
</dbReference>
<accession>A0ABQ8FF73</accession>
<dbReference type="Proteomes" id="UP001648503">
    <property type="component" value="Unassembled WGS sequence"/>
</dbReference>
<evidence type="ECO:0000313" key="4">
    <source>
        <dbReference type="EMBL" id="KAH6597278.1"/>
    </source>
</evidence>
<evidence type="ECO:0000259" key="3">
    <source>
        <dbReference type="Pfam" id="PF01301"/>
    </source>
</evidence>
<name>A0ABQ8FF73_9FUNG</name>
<feature type="domain" description="Glycoside hydrolase 35 catalytic" evidence="3">
    <location>
        <begin position="326"/>
        <end position="419"/>
    </location>
</feature>
<comment type="caution">
    <text evidence="4">The sequence shown here is derived from an EMBL/GenBank/DDBJ whole genome shotgun (WGS) entry which is preliminary data.</text>
</comment>
<comment type="similarity">
    <text evidence="1 2">Belongs to the glycosyl hydrolase 35 family.</text>
</comment>
<protein>
    <recommendedName>
        <fullName evidence="3">Glycoside hydrolase 35 catalytic domain-containing protein</fullName>
    </recommendedName>
</protein>
<dbReference type="InterPro" id="IPR001944">
    <property type="entry name" value="Glycoside_Hdrlase_35"/>
</dbReference>
<organism evidence="4 5">
    <name type="scientific">Batrachochytrium salamandrivorans</name>
    <dbReference type="NCBI Taxonomy" id="1357716"/>
    <lineage>
        <taxon>Eukaryota</taxon>
        <taxon>Fungi</taxon>
        <taxon>Fungi incertae sedis</taxon>
        <taxon>Chytridiomycota</taxon>
        <taxon>Chytridiomycota incertae sedis</taxon>
        <taxon>Chytridiomycetes</taxon>
        <taxon>Rhizophydiales</taxon>
        <taxon>Rhizophydiales incertae sedis</taxon>
        <taxon>Batrachochytrium</taxon>
    </lineage>
</organism>
<dbReference type="InterPro" id="IPR008979">
    <property type="entry name" value="Galactose-bd-like_sf"/>
</dbReference>
<dbReference type="EMBL" id="JAFCIX010000152">
    <property type="protein sequence ID" value="KAH6597278.1"/>
    <property type="molecule type" value="Genomic_DNA"/>
</dbReference>
<evidence type="ECO:0000256" key="2">
    <source>
        <dbReference type="RuleBase" id="RU003679"/>
    </source>
</evidence>
<feature type="domain" description="Glycoside hydrolase 35 catalytic" evidence="3">
    <location>
        <begin position="53"/>
        <end position="212"/>
    </location>
</feature>
<dbReference type="SUPFAM" id="SSF49785">
    <property type="entry name" value="Galactose-binding domain-like"/>
    <property type="match status" value="2"/>
</dbReference>
<evidence type="ECO:0000313" key="5">
    <source>
        <dbReference type="Proteomes" id="UP001648503"/>
    </source>
</evidence>
<dbReference type="SUPFAM" id="SSF51445">
    <property type="entry name" value="(Trans)glycosidases"/>
    <property type="match status" value="1"/>
</dbReference>
<dbReference type="PANTHER" id="PTHR23421">
    <property type="entry name" value="BETA-GALACTOSIDASE RELATED"/>
    <property type="match status" value="1"/>
</dbReference>
<dbReference type="InterPro" id="IPR017853">
    <property type="entry name" value="GH"/>
</dbReference>
<dbReference type="InterPro" id="IPR031330">
    <property type="entry name" value="Gly_Hdrlase_35_cat"/>
</dbReference>
<sequence>MALVVIAALLVIGSLLWVWQRRTNLGVLPITTSSVAFDQAAYGHIITWDKHRFYLHGKPIMLISGEFHYWRLPDRDRWEPMLAQYKTAGLNCTRIYFHWGYHSPAEGKYVFDGNRDLEYLLQLCEKLHLYVLVAPGPYICAETQGGGIPQWLVAKRDVRIRHSSMSLLRTYDPEYSKYCAEWFNAILPIFEKHQVTTNPQGCILALQIENENFELLKGIPLGLADDMRFLAKVSREAGMTVPLFTNDGWEEGSFVAQKDSHRSAGRPTFGIDIYGFDKYVVFCPTSTPLASLGGSIQRDPGSWEEWPTSDVVKALDNTEATVRSFGGGAETSPLFIPELQGGWFNHYTVPHTFDHVYNFYGETYTRLIFDSVLSQGITALNFYMFYGGTNWGTIGDPDVYSSYDYSACVREFGHFSGRGRQLRLAISFARSFGDLISQTESRAVLSGKSLIEVKSSVSDFISNQRRSAGLDCVDFVYFRNFNQDRITAATITVTLGGHSPVILNAHLPYKRSFVGLGNYKTTVAGVHLLLATVPIYARLRPDENTEVWIIQCDGEINGELAFFGSVVSHGTLSPQVCHNDGVTVISLRESSGWARITEYNHSNSTKSLYLVSLTGRDLYSFQPHFEDSYWQNIGSTRTHTDDLHESNTFLPLVASWGVYNAQLDMNSRNLKLEQEASDTDLFIISASSLGLFGEGSPPPADSVFFGMHFITHHKLKPALGLAEICTEPPTMSFANPVTRQVNFECMPWKPLRLRLGYTSTPVLDVIDFGFTSGHVLYRLSFSLNKIPDHGICLSVNLRHRGTVYINRTLLGGHLTYSLAIFRPGSKNGPDADFGAWHSYSIPSNLLVNGINYIYVLVESFGMNRQPFVLNDIRSPRGIIGAEITDVLPESGYSEKALPLLKWIAGGCRKSAYAISWDICGVDVRSLDNVFSHSGLFDEEVDDQVSHLPEHYTPVNLFSLDRDYSSAKDDLATEIGRNAFVFGQASVNRNGLPHTSWPSWFKANFDLSRTIQRFLQHASARLPLRMHLSGPGTAYIYVNSVFIARYYGNGDGPQKDFYVPEGLVKPLNNTLKLLVYCHDVDYNKKEDDCGNDWVRVEFRLWKMVQQPLDSLATSSGNLDENGKEFVLEQTTLNI</sequence>
<dbReference type="PRINTS" id="PR00742">
    <property type="entry name" value="GLHYDRLASE35"/>
</dbReference>
<dbReference type="Pfam" id="PF01301">
    <property type="entry name" value="Glyco_hydro_35"/>
    <property type="match status" value="2"/>
</dbReference>
<gene>
    <name evidence="4" type="ORF">BASA50_004629</name>
</gene>
<evidence type="ECO:0000256" key="1">
    <source>
        <dbReference type="ARBA" id="ARBA00009809"/>
    </source>
</evidence>
<dbReference type="Gene3D" id="3.20.20.80">
    <property type="entry name" value="Glycosidases"/>
    <property type="match status" value="1"/>
</dbReference>